<dbReference type="Proteomes" id="UP000240542">
    <property type="component" value="Unassembled WGS sequence"/>
</dbReference>
<dbReference type="EMBL" id="PYGA01000051">
    <property type="protein sequence ID" value="PSK80865.1"/>
    <property type="molecule type" value="Genomic_DNA"/>
</dbReference>
<protein>
    <submittedName>
        <fullName evidence="1">Uncharacterized protein</fullName>
    </submittedName>
</protein>
<sequence>MPHFPLPYPELPDPRFSWPLIQDVSEVLVSHGFPDAMDNAQD</sequence>
<reference evidence="1 2" key="1">
    <citation type="submission" date="2018-03" db="EMBL/GenBank/DDBJ databases">
        <title>Genomic Encyclopedia of Archaeal and Bacterial Type Strains, Phase II (KMG-II): from individual species to whole genera.</title>
        <authorList>
            <person name="Goeker M."/>
        </authorList>
    </citation>
    <scope>NUCLEOTIDE SEQUENCE [LARGE SCALE GENOMIC DNA]</scope>
    <source>
        <strain evidence="1 2">DSM 45312</strain>
    </source>
</reference>
<accession>A0A2P8C7C9</accession>
<comment type="caution">
    <text evidence="1">The sequence shown here is derived from an EMBL/GenBank/DDBJ whole genome shotgun (WGS) entry which is preliminary data.</text>
</comment>
<organism evidence="1 2">
    <name type="scientific">Murinocardiopsis flavida</name>
    <dbReference type="NCBI Taxonomy" id="645275"/>
    <lineage>
        <taxon>Bacteria</taxon>
        <taxon>Bacillati</taxon>
        <taxon>Actinomycetota</taxon>
        <taxon>Actinomycetes</taxon>
        <taxon>Streptosporangiales</taxon>
        <taxon>Nocardiopsidaceae</taxon>
        <taxon>Murinocardiopsis</taxon>
    </lineage>
</organism>
<gene>
    <name evidence="1" type="ORF">CLV63_15111</name>
</gene>
<name>A0A2P8C7C9_9ACTN</name>
<keyword evidence="2" id="KW-1185">Reference proteome</keyword>
<proteinExistence type="predicted"/>
<feature type="non-terminal residue" evidence="1">
    <location>
        <position position="42"/>
    </location>
</feature>
<dbReference type="AlphaFoldDB" id="A0A2P8C7C9"/>
<evidence type="ECO:0000313" key="1">
    <source>
        <dbReference type="EMBL" id="PSK80865.1"/>
    </source>
</evidence>
<evidence type="ECO:0000313" key="2">
    <source>
        <dbReference type="Proteomes" id="UP000240542"/>
    </source>
</evidence>